<reference evidence="9 10" key="1">
    <citation type="submission" date="2014-06" db="EMBL/GenBank/DDBJ databases">
        <title>Genetic determinant of reutericyclin biosynthesis of Lactobacillus reuteri.</title>
        <authorList>
            <person name="Lin X."/>
            <person name="Duar R."/>
            <person name="Walter J."/>
            <person name="Gaenzle M."/>
        </authorList>
    </citation>
    <scope>NUCLEOTIDE SEQUENCE [LARGE SCALE GENOMIC DNA]</scope>
    <source>
        <strain evidence="9 10">LTH2584</strain>
    </source>
</reference>
<dbReference type="GO" id="GO:0018104">
    <property type="term" value="P:peptidoglycan-protein cross-linking"/>
    <property type="evidence" value="ECO:0007669"/>
    <property type="project" value="TreeGrafter"/>
</dbReference>
<feature type="active site" description="Proton donor/acceptor" evidence="6">
    <location>
        <position position="416"/>
    </location>
</feature>
<dbReference type="GO" id="GO:0071555">
    <property type="term" value="P:cell wall organization"/>
    <property type="evidence" value="ECO:0007669"/>
    <property type="project" value="UniProtKB-UniRule"/>
</dbReference>
<dbReference type="PANTHER" id="PTHR30582">
    <property type="entry name" value="L,D-TRANSPEPTIDASE"/>
    <property type="match status" value="1"/>
</dbReference>
<gene>
    <name evidence="9" type="ORF">LR3_05120</name>
</gene>
<evidence type="ECO:0000256" key="4">
    <source>
        <dbReference type="ARBA" id="ARBA00022984"/>
    </source>
</evidence>
<dbReference type="Proteomes" id="UP000027731">
    <property type="component" value="Unassembled WGS sequence"/>
</dbReference>
<feature type="transmembrane region" description="Helical" evidence="7">
    <location>
        <begin position="7"/>
        <end position="25"/>
    </location>
</feature>
<evidence type="ECO:0000256" key="5">
    <source>
        <dbReference type="ARBA" id="ARBA00023316"/>
    </source>
</evidence>
<dbReference type="InterPro" id="IPR038054">
    <property type="entry name" value="LD_TPept-like_central_sf"/>
</dbReference>
<dbReference type="GO" id="GO:0016740">
    <property type="term" value="F:transferase activity"/>
    <property type="evidence" value="ECO:0007669"/>
    <property type="project" value="UniProtKB-KW"/>
</dbReference>
<dbReference type="InterPro" id="IPR005490">
    <property type="entry name" value="LD_TPept_cat_dom"/>
</dbReference>
<dbReference type="PATRIC" id="fig|1598.90.peg.1269"/>
<protein>
    <recommendedName>
        <fullName evidence="8">L,D-TPase catalytic domain-containing protein</fullName>
    </recommendedName>
</protein>
<comment type="pathway">
    <text evidence="1 6">Cell wall biogenesis; peptidoglycan biosynthesis.</text>
</comment>
<dbReference type="GO" id="GO:0005576">
    <property type="term" value="C:extracellular region"/>
    <property type="evidence" value="ECO:0007669"/>
    <property type="project" value="TreeGrafter"/>
</dbReference>
<accession>A0A073JLV0</accession>
<keyword evidence="4 6" id="KW-0573">Peptidoglycan synthesis</keyword>
<dbReference type="Gene3D" id="2.40.440.10">
    <property type="entry name" value="L,D-transpeptidase catalytic domain-like"/>
    <property type="match status" value="1"/>
</dbReference>
<keyword evidence="3 6" id="KW-0133">Cell shape</keyword>
<proteinExistence type="predicted"/>
<dbReference type="SUPFAM" id="SSF143985">
    <property type="entry name" value="L,D-transpeptidase pre-catalytic domain-like"/>
    <property type="match status" value="1"/>
</dbReference>
<dbReference type="GO" id="GO:0008360">
    <property type="term" value="P:regulation of cell shape"/>
    <property type="evidence" value="ECO:0007669"/>
    <property type="project" value="UniProtKB-UniRule"/>
</dbReference>
<comment type="caution">
    <text evidence="9">The sequence shown here is derived from an EMBL/GenBank/DDBJ whole genome shotgun (WGS) entry which is preliminary data.</text>
</comment>
<name>A0A073JLV0_LIMRT</name>
<dbReference type="PANTHER" id="PTHR30582:SF33">
    <property type="entry name" value="EXPORTED PROTEIN"/>
    <property type="match status" value="1"/>
</dbReference>
<keyword evidence="2" id="KW-0808">Transferase</keyword>
<feature type="domain" description="L,D-TPase catalytic" evidence="8">
    <location>
        <begin position="336"/>
        <end position="461"/>
    </location>
</feature>
<dbReference type="InterPro" id="IPR050979">
    <property type="entry name" value="LD-transpeptidase"/>
</dbReference>
<organism evidence="9 10">
    <name type="scientific">Limosilactobacillus reuteri</name>
    <name type="common">Lactobacillus reuteri</name>
    <dbReference type="NCBI Taxonomy" id="1598"/>
    <lineage>
        <taxon>Bacteria</taxon>
        <taxon>Bacillati</taxon>
        <taxon>Bacillota</taxon>
        <taxon>Bacilli</taxon>
        <taxon>Lactobacillales</taxon>
        <taxon>Lactobacillaceae</taxon>
        <taxon>Limosilactobacillus</taxon>
    </lineage>
</organism>
<dbReference type="CDD" id="cd16913">
    <property type="entry name" value="YkuD_like"/>
    <property type="match status" value="1"/>
</dbReference>
<dbReference type="Gene3D" id="3.10.20.800">
    <property type="match status" value="1"/>
</dbReference>
<keyword evidence="7" id="KW-0472">Membrane</keyword>
<feature type="active site" description="Nucleophile" evidence="6">
    <location>
        <position position="437"/>
    </location>
</feature>
<evidence type="ECO:0000313" key="9">
    <source>
        <dbReference type="EMBL" id="KEK15017.1"/>
    </source>
</evidence>
<evidence type="ECO:0000256" key="6">
    <source>
        <dbReference type="PROSITE-ProRule" id="PRU01373"/>
    </source>
</evidence>
<evidence type="ECO:0000313" key="10">
    <source>
        <dbReference type="Proteomes" id="UP000027731"/>
    </source>
</evidence>
<dbReference type="EMBL" id="JOSX01000019">
    <property type="protein sequence ID" value="KEK15017.1"/>
    <property type="molecule type" value="Genomic_DNA"/>
</dbReference>
<evidence type="ECO:0000256" key="3">
    <source>
        <dbReference type="ARBA" id="ARBA00022960"/>
    </source>
</evidence>
<dbReference type="InterPro" id="IPR038063">
    <property type="entry name" value="Transpep_catalytic_dom"/>
</dbReference>
<dbReference type="SUPFAM" id="SSF141523">
    <property type="entry name" value="L,D-transpeptidase catalytic domain-like"/>
    <property type="match status" value="1"/>
</dbReference>
<sequence length="461" mass="51407">MHSNIKYWIAGLGALLIIMIAGMTVHQKNHFNKNVTINNIAVGGLTAKQAFDKVKGTSGATKVYVDNKLVYQTKSMKANFNNNDEQKFNQALKKQFTFFPSRRATNLSIKPDNFDQDSLNIAKNKLTTKVHQLNTGREAPVDAYAVYQNEKVTVVPAVKGNKYDLQNAVNQLNNQAGSTKINITLHKEQPIAANSKTVKNEEKQLNKLKGKKVTYLVQNEKYDLTTSQIITRATYQNDKYHFDTTALNKQVKKINEKHATLDKPFKFRTHSGAEITTTANGSYGWKISEKKAGNSLTKAIIDGRQEVDGKYDIEGKGYNTAGLGYNVTSNNGIGDTYAEVSLADQRAYFYKDGKCVLETDIVSGTNNEGNKTPKGVWYIMYQQSPSVLRGQNDDGSSYASKVNYWSPFTLTGCGFHDASWRHNWSKTAYLSDGSHGCINMQPSVAGQAFHDLKQNEPVIIY</sequence>
<dbReference type="Pfam" id="PF03734">
    <property type="entry name" value="YkuD"/>
    <property type="match status" value="1"/>
</dbReference>
<dbReference type="UniPathway" id="UPA00219"/>
<evidence type="ECO:0000256" key="1">
    <source>
        <dbReference type="ARBA" id="ARBA00004752"/>
    </source>
</evidence>
<evidence type="ECO:0000256" key="2">
    <source>
        <dbReference type="ARBA" id="ARBA00022679"/>
    </source>
</evidence>
<keyword evidence="7" id="KW-0812">Transmembrane</keyword>
<dbReference type="AlphaFoldDB" id="A0A073JLV0"/>
<keyword evidence="5 6" id="KW-0961">Cell wall biogenesis/degradation</keyword>
<evidence type="ECO:0000259" key="8">
    <source>
        <dbReference type="PROSITE" id="PS52029"/>
    </source>
</evidence>
<keyword evidence="7" id="KW-1133">Transmembrane helix</keyword>
<dbReference type="GO" id="GO:0071972">
    <property type="term" value="F:peptidoglycan L,D-transpeptidase activity"/>
    <property type="evidence" value="ECO:0007669"/>
    <property type="project" value="TreeGrafter"/>
</dbReference>
<evidence type="ECO:0000256" key="7">
    <source>
        <dbReference type="SAM" id="Phobius"/>
    </source>
</evidence>
<dbReference type="PROSITE" id="PS52029">
    <property type="entry name" value="LD_TPASE"/>
    <property type="match status" value="1"/>
</dbReference>